<dbReference type="GO" id="GO:0000271">
    <property type="term" value="P:polysaccharide biosynthetic process"/>
    <property type="evidence" value="ECO:0007669"/>
    <property type="project" value="InterPro"/>
</dbReference>
<evidence type="ECO:0000256" key="5">
    <source>
        <dbReference type="ARBA" id="ARBA00022741"/>
    </source>
</evidence>
<dbReference type="Pfam" id="PF01050">
    <property type="entry name" value="MannoseP_isomer"/>
    <property type="match status" value="1"/>
</dbReference>
<dbReference type="Proteomes" id="UP000265750">
    <property type="component" value="Unassembled WGS sequence"/>
</dbReference>
<evidence type="ECO:0000256" key="3">
    <source>
        <dbReference type="ARBA" id="ARBA00022679"/>
    </source>
</evidence>
<reference evidence="13" key="1">
    <citation type="submission" date="2018-09" db="EMBL/GenBank/DDBJ databases">
        <authorList>
            <person name="Tuo L."/>
        </authorList>
    </citation>
    <scope>NUCLEOTIDE SEQUENCE [LARGE SCALE GENOMIC DNA]</scope>
    <source>
        <strain evidence="13">M2BS4Y-1</strain>
    </source>
</reference>
<keyword evidence="4 12" id="KW-0548">Nucleotidyltransferase</keyword>
<dbReference type="FunFam" id="2.60.120.10:FF:000032">
    <property type="entry name" value="Mannose-1-phosphate guanylyltransferase/mannose-6-phosphate isomerase"/>
    <property type="match status" value="1"/>
</dbReference>
<dbReference type="Pfam" id="PF00483">
    <property type="entry name" value="NTP_transferase"/>
    <property type="match status" value="1"/>
</dbReference>
<dbReference type="AlphaFoldDB" id="A0A3A1WV83"/>
<comment type="similarity">
    <text evidence="1 8">Belongs to the mannose-6-phosphate isomerase type 2 family.</text>
</comment>
<dbReference type="InterPro" id="IPR014710">
    <property type="entry name" value="RmlC-like_jellyroll"/>
</dbReference>
<dbReference type="SUPFAM" id="SSF51182">
    <property type="entry name" value="RmlC-like cupins"/>
    <property type="match status" value="1"/>
</dbReference>
<dbReference type="InterPro" id="IPR049577">
    <property type="entry name" value="GMPP_N"/>
</dbReference>
<dbReference type="GO" id="GO:0004475">
    <property type="term" value="F:mannose-1-phosphate guanylyltransferase (GTP) activity"/>
    <property type="evidence" value="ECO:0007669"/>
    <property type="project" value="UniProtKB-EC"/>
</dbReference>
<dbReference type="GO" id="GO:0005525">
    <property type="term" value="F:GTP binding"/>
    <property type="evidence" value="ECO:0007669"/>
    <property type="project" value="UniProtKB-KW"/>
</dbReference>
<dbReference type="CDD" id="cd02509">
    <property type="entry name" value="GDP-M1P_Guanylyltransferase"/>
    <property type="match status" value="1"/>
</dbReference>
<dbReference type="Pfam" id="PF22640">
    <property type="entry name" value="ManC_GMP_beta-helix"/>
    <property type="match status" value="1"/>
</dbReference>
<evidence type="ECO:0000256" key="1">
    <source>
        <dbReference type="ARBA" id="ARBA00006115"/>
    </source>
</evidence>
<sequence length="477" mass="52076">MTATSRTRLVHPVVIAGGSGTRLWPVSRDSMPKQFVSLLDSGRSTFEETILRVTGEGFARPVVVTHSDFRFVVAEQLAGLGVEADIVLEPERRDSAAAIAVGALMAARRDEEAVCLVLAADHLIPDAALFTADCQRAAEGAARHGRIMMLGIEPTGPSTAYGYIAPGAPLDEAGAFAVERFAEKPDRETAETYVAEGYRWNSGNFVFPARLMAEELAAFAPAVLDAARGALDAAVADLDFLRLDAAAFGAAPRISIDYAVMEKTRRAGVLKTRFRWSDIGSWDAMFDVKDKDASGNVLEGAVSVLDTRSSFVRSDEVLTTVVGLEDVVVVTTPDAVLVTSRERAGEVKTLVAQLHREARPEAGQHHRIHRPWGWYQRIDIGDRFQVKHICVKPGGILSLQRHYHRAEHWVVVHGTAEVTVDGTVTLFHENEAAYLPIGCTHRLHNPGKIPLKLIEVQVGSYTGEDDIVRLEDIYARK</sequence>
<keyword evidence="6" id="KW-0342">GTP-binding</keyword>
<dbReference type="NCBIfam" id="TIGR01479">
    <property type="entry name" value="GMP_PMI"/>
    <property type="match status" value="1"/>
</dbReference>
<evidence type="ECO:0000259" key="11">
    <source>
        <dbReference type="Pfam" id="PF22640"/>
    </source>
</evidence>
<dbReference type="Gene3D" id="2.60.120.10">
    <property type="entry name" value="Jelly Rolls"/>
    <property type="match status" value="1"/>
</dbReference>
<evidence type="ECO:0000256" key="4">
    <source>
        <dbReference type="ARBA" id="ARBA00022695"/>
    </source>
</evidence>
<dbReference type="Gene3D" id="3.90.550.10">
    <property type="entry name" value="Spore Coat Polysaccharide Biosynthesis Protein SpsA, Chain A"/>
    <property type="match status" value="1"/>
</dbReference>
<dbReference type="InterPro" id="IPR029044">
    <property type="entry name" value="Nucleotide-diphossugar_trans"/>
</dbReference>
<keyword evidence="5" id="KW-0547">Nucleotide-binding</keyword>
<dbReference type="OrthoDB" id="9806359at2"/>
<dbReference type="InterPro" id="IPR054566">
    <property type="entry name" value="ManC/GMP-like_b-helix"/>
</dbReference>
<comment type="catalytic activity">
    <reaction evidence="7">
        <text>alpha-D-mannose 1-phosphate + GTP + H(+) = GDP-alpha-D-mannose + diphosphate</text>
        <dbReference type="Rhea" id="RHEA:15229"/>
        <dbReference type="ChEBI" id="CHEBI:15378"/>
        <dbReference type="ChEBI" id="CHEBI:33019"/>
        <dbReference type="ChEBI" id="CHEBI:37565"/>
        <dbReference type="ChEBI" id="CHEBI:57527"/>
        <dbReference type="ChEBI" id="CHEBI:58409"/>
        <dbReference type="EC" id="2.7.7.13"/>
    </reaction>
</comment>
<accession>A0A3A1WV83</accession>
<dbReference type="GO" id="GO:0016853">
    <property type="term" value="F:isomerase activity"/>
    <property type="evidence" value="ECO:0007669"/>
    <property type="project" value="UniProtKB-KW"/>
</dbReference>
<gene>
    <name evidence="12" type="ORF">D3218_04295</name>
</gene>
<keyword evidence="12" id="KW-0413">Isomerase</keyword>
<dbReference type="FunFam" id="3.90.550.10:FF:000046">
    <property type="entry name" value="Mannose-1-phosphate guanylyltransferase (GDP)"/>
    <property type="match status" value="1"/>
</dbReference>
<evidence type="ECO:0000256" key="6">
    <source>
        <dbReference type="ARBA" id="ARBA00023134"/>
    </source>
</evidence>
<proteinExistence type="inferred from homology"/>
<keyword evidence="3 12" id="KW-0808">Transferase</keyword>
<evidence type="ECO:0000259" key="9">
    <source>
        <dbReference type="Pfam" id="PF00483"/>
    </source>
</evidence>
<dbReference type="PANTHER" id="PTHR46390:SF1">
    <property type="entry name" value="MANNOSE-1-PHOSPHATE GUANYLYLTRANSFERASE"/>
    <property type="match status" value="1"/>
</dbReference>
<evidence type="ECO:0000313" key="13">
    <source>
        <dbReference type="Proteomes" id="UP000265750"/>
    </source>
</evidence>
<keyword evidence="13" id="KW-1185">Reference proteome</keyword>
<dbReference type="InterPro" id="IPR005835">
    <property type="entry name" value="NTP_transferase_dom"/>
</dbReference>
<dbReference type="RefSeq" id="WP_119538669.1">
    <property type="nucleotide sequence ID" value="NZ_QYRN01000002.1"/>
</dbReference>
<dbReference type="InterPro" id="IPR051161">
    <property type="entry name" value="Mannose-6P_isomerase_type2"/>
</dbReference>
<dbReference type="PANTHER" id="PTHR46390">
    <property type="entry name" value="MANNOSE-1-PHOSPHATE GUANYLYLTRANSFERASE"/>
    <property type="match status" value="1"/>
</dbReference>
<name>A0A3A1WV83_9HYPH</name>
<dbReference type="InterPro" id="IPR011051">
    <property type="entry name" value="RmlC_Cupin_sf"/>
</dbReference>
<dbReference type="GO" id="GO:0009298">
    <property type="term" value="P:GDP-mannose biosynthetic process"/>
    <property type="evidence" value="ECO:0007669"/>
    <property type="project" value="TreeGrafter"/>
</dbReference>
<evidence type="ECO:0000256" key="7">
    <source>
        <dbReference type="ARBA" id="ARBA00047343"/>
    </source>
</evidence>
<evidence type="ECO:0000313" key="12">
    <source>
        <dbReference type="EMBL" id="RIY02591.1"/>
    </source>
</evidence>
<dbReference type="EC" id="2.7.7.13" evidence="2"/>
<dbReference type="SUPFAM" id="SSF53448">
    <property type="entry name" value="Nucleotide-diphospho-sugar transferases"/>
    <property type="match status" value="1"/>
</dbReference>
<evidence type="ECO:0000259" key="10">
    <source>
        <dbReference type="Pfam" id="PF01050"/>
    </source>
</evidence>
<feature type="domain" description="MannoseP isomerase/GMP-like beta-helix" evidence="11">
    <location>
        <begin position="304"/>
        <end position="354"/>
    </location>
</feature>
<evidence type="ECO:0000256" key="2">
    <source>
        <dbReference type="ARBA" id="ARBA00012387"/>
    </source>
</evidence>
<feature type="domain" description="Mannose-6-phosphate isomerase type II C-terminal" evidence="10">
    <location>
        <begin position="359"/>
        <end position="472"/>
    </location>
</feature>
<dbReference type="EMBL" id="QYRN01000002">
    <property type="protein sequence ID" value="RIY02591.1"/>
    <property type="molecule type" value="Genomic_DNA"/>
</dbReference>
<organism evidence="12 13">
    <name type="scientific">Aureimonas flava</name>
    <dbReference type="NCBI Taxonomy" id="2320271"/>
    <lineage>
        <taxon>Bacteria</taxon>
        <taxon>Pseudomonadati</taxon>
        <taxon>Pseudomonadota</taxon>
        <taxon>Alphaproteobacteria</taxon>
        <taxon>Hyphomicrobiales</taxon>
        <taxon>Aurantimonadaceae</taxon>
        <taxon>Aureimonas</taxon>
    </lineage>
</organism>
<dbReference type="InterPro" id="IPR001538">
    <property type="entry name" value="Man6P_isomerase-2_C"/>
</dbReference>
<evidence type="ECO:0000256" key="8">
    <source>
        <dbReference type="RuleBase" id="RU004190"/>
    </source>
</evidence>
<comment type="caution">
    <text evidence="12">The sequence shown here is derived from an EMBL/GenBank/DDBJ whole genome shotgun (WGS) entry which is preliminary data.</text>
</comment>
<dbReference type="InterPro" id="IPR006375">
    <property type="entry name" value="Man1P_GuaTrfase/Man6P_Isoase"/>
</dbReference>
<feature type="domain" description="Nucleotidyl transferase" evidence="9">
    <location>
        <begin position="12"/>
        <end position="293"/>
    </location>
</feature>
<dbReference type="CDD" id="cd02213">
    <property type="entry name" value="cupin_PMI_typeII_C"/>
    <property type="match status" value="1"/>
</dbReference>
<protein>
    <recommendedName>
        <fullName evidence="2">mannose-1-phosphate guanylyltransferase</fullName>
        <ecNumber evidence="2">2.7.7.13</ecNumber>
    </recommendedName>
</protein>